<dbReference type="Proteomes" id="UP000886129">
    <property type="component" value="Unassembled WGS sequence"/>
</dbReference>
<dbReference type="EMBL" id="DRTH01000110">
    <property type="protein sequence ID" value="HHF08509.1"/>
    <property type="molecule type" value="Genomic_DNA"/>
</dbReference>
<accession>A0A7C5HWM2</accession>
<dbReference type="Pfam" id="PF01869">
    <property type="entry name" value="BcrAD_BadFG"/>
    <property type="match status" value="1"/>
</dbReference>
<dbReference type="InterPro" id="IPR002731">
    <property type="entry name" value="ATPase_BadF"/>
</dbReference>
<dbReference type="InterPro" id="IPR043129">
    <property type="entry name" value="ATPase_NBD"/>
</dbReference>
<comment type="caution">
    <text evidence="2">The sequence shown here is derived from an EMBL/GenBank/DDBJ whole genome shotgun (WGS) entry which is preliminary data.</text>
</comment>
<organism evidence="2">
    <name type="scientific">Kosmotoga arenicorallina</name>
    <dbReference type="NCBI Taxonomy" id="688066"/>
    <lineage>
        <taxon>Bacteria</taxon>
        <taxon>Thermotogati</taxon>
        <taxon>Thermotogota</taxon>
        <taxon>Thermotogae</taxon>
        <taxon>Kosmotogales</taxon>
        <taxon>Kosmotogaceae</taxon>
        <taxon>Kosmotoga</taxon>
    </lineage>
</organism>
<dbReference type="InterPro" id="IPR052519">
    <property type="entry name" value="Euk-type_GlcNAc_Kinase"/>
</dbReference>
<evidence type="ECO:0000259" key="1">
    <source>
        <dbReference type="Pfam" id="PF01869"/>
    </source>
</evidence>
<gene>
    <name evidence="2" type="ORF">ENL26_01890</name>
</gene>
<evidence type="ECO:0000313" key="2">
    <source>
        <dbReference type="EMBL" id="HHF08509.1"/>
    </source>
</evidence>
<name>A0A7C5HWM2_9BACT</name>
<dbReference type="PANTHER" id="PTHR43190">
    <property type="entry name" value="N-ACETYL-D-GLUCOSAMINE KINASE"/>
    <property type="match status" value="1"/>
</dbReference>
<feature type="domain" description="ATPase BadF/BadG/BcrA/BcrD type" evidence="1">
    <location>
        <begin position="8"/>
        <end position="297"/>
    </location>
</feature>
<dbReference type="PANTHER" id="PTHR43190:SF3">
    <property type="entry name" value="N-ACETYL-D-GLUCOSAMINE KINASE"/>
    <property type="match status" value="1"/>
</dbReference>
<sequence>MALPDFFLGVDGGGTKTFAAVYSGTCKCLGTGLAGSADILNCPRKKVLENLKNAVSKALETAKITGDQLSFSYFGMPVFGDIPGIDPEIERLVKEIIPEKVKIVNDVRLALEGAHPIGAGIVLLAGTGAMLMAKNHKDEVFKLDGWGEHAGDMGSGYYIGKRALQTVFKMYDGRISKKTLLFDMIKEYAKVSDLREILVNCKGDNSRTYISSFSKVVCEASKAGDEVATAILDEALKELLITLNTAKQKIHKIPIPVAVAGGIFNCEYILEKLRAYINKSEDFYVKASTLPPHIGAVILAAKEMYSEERLSKFLQSIMLSESA</sequence>
<reference evidence="2" key="1">
    <citation type="journal article" date="2020" name="mSystems">
        <title>Genome- and Community-Level Interaction Insights into Carbon Utilization and Element Cycling Functions of Hydrothermarchaeota in Hydrothermal Sediment.</title>
        <authorList>
            <person name="Zhou Z."/>
            <person name="Liu Y."/>
            <person name="Xu W."/>
            <person name="Pan J."/>
            <person name="Luo Z.H."/>
            <person name="Li M."/>
        </authorList>
    </citation>
    <scope>NUCLEOTIDE SEQUENCE [LARGE SCALE GENOMIC DNA]</scope>
    <source>
        <strain evidence="2">HyVt-80</strain>
    </source>
</reference>
<dbReference type="Gene3D" id="3.30.420.40">
    <property type="match status" value="2"/>
</dbReference>
<dbReference type="AlphaFoldDB" id="A0A7C5HWM2"/>
<dbReference type="SUPFAM" id="SSF53067">
    <property type="entry name" value="Actin-like ATPase domain"/>
    <property type="match status" value="2"/>
</dbReference>
<dbReference type="CDD" id="cd24007">
    <property type="entry name" value="ASKHA_NBD_eukNAGK-like"/>
    <property type="match status" value="1"/>
</dbReference>
<proteinExistence type="predicted"/>
<protein>
    <recommendedName>
        <fullName evidence="1">ATPase BadF/BadG/BcrA/BcrD type domain-containing protein</fullName>
    </recommendedName>
</protein>